<dbReference type="Proteomes" id="UP000319817">
    <property type="component" value="Chromosome"/>
</dbReference>
<sequence>MCAVLTAMGRCWWCEAGDYLPWSWDVWSRHNSQHLVDPYALSHIEHGIGLFLLLTFFAAKITSTSSRIVVVAAVEGIWEIAENTPLMINRCREATVSLDYFGDSVLNSLSDLGMCLLGALLVVRLKWKRSIAVFVLLEIVSILWIRDSLLLNILMLLSPVEAIKTWQAGA</sequence>
<name>A0A517NNR4_9BACT</name>
<evidence type="ECO:0000256" key="1">
    <source>
        <dbReference type="ARBA" id="ARBA00022475"/>
    </source>
</evidence>
<evidence type="ECO:0000256" key="3">
    <source>
        <dbReference type="ARBA" id="ARBA00022989"/>
    </source>
</evidence>
<dbReference type="GO" id="GO:0005886">
    <property type="term" value="C:plasma membrane"/>
    <property type="evidence" value="ECO:0007669"/>
    <property type="project" value="InterPro"/>
</dbReference>
<keyword evidence="3" id="KW-1133">Transmembrane helix</keyword>
<keyword evidence="6" id="KW-1185">Reference proteome</keyword>
<reference evidence="5 6" key="1">
    <citation type="submission" date="2019-02" db="EMBL/GenBank/DDBJ databases">
        <title>Deep-cultivation of Planctomycetes and their phenomic and genomic characterization uncovers novel biology.</title>
        <authorList>
            <person name="Wiegand S."/>
            <person name="Jogler M."/>
            <person name="Boedeker C."/>
            <person name="Pinto D."/>
            <person name="Vollmers J."/>
            <person name="Rivas-Marin E."/>
            <person name="Kohn T."/>
            <person name="Peeters S.H."/>
            <person name="Heuer A."/>
            <person name="Rast P."/>
            <person name="Oberbeckmann S."/>
            <person name="Bunk B."/>
            <person name="Jeske O."/>
            <person name="Meyerdierks A."/>
            <person name="Storesund J.E."/>
            <person name="Kallscheuer N."/>
            <person name="Luecker S."/>
            <person name="Lage O.M."/>
            <person name="Pohl T."/>
            <person name="Merkel B.J."/>
            <person name="Hornburger P."/>
            <person name="Mueller R.-W."/>
            <person name="Bruemmer F."/>
            <person name="Labrenz M."/>
            <person name="Spormann A.M."/>
            <person name="Op den Camp H."/>
            <person name="Overmann J."/>
            <person name="Amann R."/>
            <person name="Jetten M.S.M."/>
            <person name="Mascher T."/>
            <person name="Medema M.H."/>
            <person name="Devos D.P."/>
            <person name="Kaster A.-K."/>
            <person name="Ovreas L."/>
            <person name="Rohde M."/>
            <person name="Galperin M.Y."/>
            <person name="Jogler C."/>
        </authorList>
    </citation>
    <scope>NUCLEOTIDE SEQUENCE [LARGE SCALE GENOMIC DNA]</scope>
    <source>
        <strain evidence="5 6">K23_9</strain>
    </source>
</reference>
<evidence type="ECO:0008006" key="7">
    <source>
        <dbReference type="Google" id="ProtNLM"/>
    </source>
</evidence>
<dbReference type="Pfam" id="PF10755">
    <property type="entry name" value="DUF2585"/>
    <property type="match status" value="1"/>
</dbReference>
<dbReference type="AlphaFoldDB" id="A0A517NNR4"/>
<evidence type="ECO:0000313" key="5">
    <source>
        <dbReference type="EMBL" id="QDT08769.1"/>
    </source>
</evidence>
<evidence type="ECO:0000256" key="4">
    <source>
        <dbReference type="ARBA" id="ARBA00023136"/>
    </source>
</evidence>
<accession>A0A517NNR4</accession>
<dbReference type="InterPro" id="IPR019691">
    <property type="entry name" value="DUF2585"/>
</dbReference>
<evidence type="ECO:0000313" key="6">
    <source>
        <dbReference type="Proteomes" id="UP000319817"/>
    </source>
</evidence>
<keyword evidence="1" id="KW-1003">Cell membrane</keyword>
<evidence type="ECO:0000256" key="2">
    <source>
        <dbReference type="ARBA" id="ARBA00022692"/>
    </source>
</evidence>
<dbReference type="EMBL" id="CP036526">
    <property type="protein sequence ID" value="QDT08769.1"/>
    <property type="molecule type" value="Genomic_DNA"/>
</dbReference>
<proteinExistence type="predicted"/>
<protein>
    <recommendedName>
        <fullName evidence="7">DUF2585 family protein</fullName>
    </recommendedName>
</protein>
<keyword evidence="4" id="KW-0472">Membrane</keyword>
<keyword evidence="2" id="KW-0812">Transmembrane</keyword>
<gene>
    <name evidence="5" type="ORF">K239x_07110</name>
</gene>
<organism evidence="5 6">
    <name type="scientific">Stieleria marina</name>
    <dbReference type="NCBI Taxonomy" id="1930275"/>
    <lineage>
        <taxon>Bacteria</taxon>
        <taxon>Pseudomonadati</taxon>
        <taxon>Planctomycetota</taxon>
        <taxon>Planctomycetia</taxon>
        <taxon>Pirellulales</taxon>
        <taxon>Pirellulaceae</taxon>
        <taxon>Stieleria</taxon>
    </lineage>
</organism>